<name>A0ABP9QLA2_9PSEU</name>
<keyword evidence="10" id="KW-1185">Reference proteome</keyword>
<dbReference type="EMBL" id="BAABJP010000030">
    <property type="protein sequence ID" value="GAA5163775.1"/>
    <property type="molecule type" value="Genomic_DNA"/>
</dbReference>
<dbReference type="PANTHER" id="PTHR43133">
    <property type="entry name" value="RNA POLYMERASE ECF-TYPE SIGMA FACTO"/>
    <property type="match status" value="1"/>
</dbReference>
<feature type="compositionally biased region" description="Basic and acidic residues" evidence="6">
    <location>
        <begin position="407"/>
        <end position="430"/>
    </location>
</feature>
<dbReference type="Gene3D" id="1.10.10.10">
    <property type="entry name" value="Winged helix-like DNA-binding domain superfamily/Winged helix DNA-binding domain"/>
    <property type="match status" value="1"/>
</dbReference>
<proteinExistence type="inferred from homology"/>
<organism evidence="9 10">
    <name type="scientific">Pseudonocardia eucalypti</name>
    <dbReference type="NCBI Taxonomy" id="648755"/>
    <lineage>
        <taxon>Bacteria</taxon>
        <taxon>Bacillati</taxon>
        <taxon>Actinomycetota</taxon>
        <taxon>Actinomycetes</taxon>
        <taxon>Pseudonocardiales</taxon>
        <taxon>Pseudonocardiaceae</taxon>
        <taxon>Pseudonocardia</taxon>
    </lineage>
</organism>
<dbReference type="Gene3D" id="1.10.1740.10">
    <property type="match status" value="1"/>
</dbReference>
<feature type="compositionally biased region" description="Pro residues" evidence="6">
    <location>
        <begin position="257"/>
        <end position="267"/>
    </location>
</feature>
<evidence type="ECO:0000259" key="8">
    <source>
        <dbReference type="Pfam" id="PF08281"/>
    </source>
</evidence>
<sequence>MTDPFSAPDESRPRAARRAEFARFHDEHYATLVGLLHALTGDRTHAHRVTQRAFTDAWLRWRAVRTLPDPAAWVRRRARHAAPPRRRPASRASGSGEWVAPLARPVFDALGELPEKQRVVLALHHIGGLTPEQIAAEEQIPLDAVSARLAHARQALAQQTGQAPAEPGNGEAEHQSVDAWASRGLADLTHALSYRTDRRAGEQVFRLAIRRRLAVLVAAVVLLTLVGAIGVLALTGGSRNAAAPPPVSGEPLASLPSGPPAIAPPGGPSAAPGQPEAPRPAPAGVVTPGVLAPGGPGTGERSTDADHDGDQGDHDSDRDHRVPNPGPDGARDPLRPKPVVNTTPRSNPGQGGAGNPGQTPGGSTGQPQAPNGGTANPGNGNNGGNGSGNNPRGPRTEQGGSDNDGDQGDRGGRGSDGRRDDNGRGGREGTSRGSSDGGDRGNSGGRPRGGGSDRGSDSGDHGSGR</sequence>
<comment type="similarity">
    <text evidence="1">Belongs to the sigma-70 factor family. ECF subfamily.</text>
</comment>
<evidence type="ECO:0000256" key="3">
    <source>
        <dbReference type="ARBA" id="ARBA00023082"/>
    </source>
</evidence>
<evidence type="ECO:0000256" key="5">
    <source>
        <dbReference type="ARBA" id="ARBA00023163"/>
    </source>
</evidence>
<keyword evidence="7" id="KW-1133">Transmembrane helix</keyword>
<evidence type="ECO:0000256" key="6">
    <source>
        <dbReference type="SAM" id="MobiDB-lite"/>
    </source>
</evidence>
<keyword evidence="5" id="KW-0804">Transcription</keyword>
<dbReference type="Pfam" id="PF08281">
    <property type="entry name" value="Sigma70_r4_2"/>
    <property type="match status" value="1"/>
</dbReference>
<dbReference type="SUPFAM" id="SSF88946">
    <property type="entry name" value="Sigma2 domain of RNA polymerase sigma factors"/>
    <property type="match status" value="1"/>
</dbReference>
<dbReference type="SUPFAM" id="SSF88659">
    <property type="entry name" value="Sigma3 and sigma4 domains of RNA polymerase sigma factors"/>
    <property type="match status" value="1"/>
</dbReference>
<keyword evidence="2" id="KW-0805">Transcription regulation</keyword>
<dbReference type="InterPro" id="IPR039425">
    <property type="entry name" value="RNA_pol_sigma-70-like"/>
</dbReference>
<keyword evidence="3" id="KW-0731">Sigma factor</keyword>
<evidence type="ECO:0000256" key="1">
    <source>
        <dbReference type="ARBA" id="ARBA00010641"/>
    </source>
</evidence>
<feature type="region of interest" description="Disordered" evidence="6">
    <location>
        <begin position="153"/>
        <end position="176"/>
    </location>
</feature>
<evidence type="ECO:0000256" key="7">
    <source>
        <dbReference type="SAM" id="Phobius"/>
    </source>
</evidence>
<dbReference type="CDD" id="cd06171">
    <property type="entry name" value="Sigma70_r4"/>
    <property type="match status" value="1"/>
</dbReference>
<comment type="caution">
    <text evidence="9">The sequence shown here is derived from an EMBL/GenBank/DDBJ whole genome shotgun (WGS) entry which is preliminary data.</text>
</comment>
<accession>A0ABP9QLA2</accession>
<feature type="domain" description="RNA polymerase sigma factor 70 region 4 type 2" evidence="8">
    <location>
        <begin position="108"/>
        <end position="156"/>
    </location>
</feature>
<dbReference type="InterPro" id="IPR036388">
    <property type="entry name" value="WH-like_DNA-bd_sf"/>
</dbReference>
<reference evidence="10" key="1">
    <citation type="journal article" date="2019" name="Int. J. Syst. Evol. Microbiol.">
        <title>The Global Catalogue of Microorganisms (GCM) 10K type strain sequencing project: providing services to taxonomists for standard genome sequencing and annotation.</title>
        <authorList>
            <consortium name="The Broad Institute Genomics Platform"/>
            <consortium name="The Broad Institute Genome Sequencing Center for Infectious Disease"/>
            <person name="Wu L."/>
            <person name="Ma J."/>
        </authorList>
    </citation>
    <scope>NUCLEOTIDE SEQUENCE [LARGE SCALE GENOMIC DNA]</scope>
    <source>
        <strain evidence="10">JCM 18303</strain>
    </source>
</reference>
<evidence type="ECO:0000256" key="2">
    <source>
        <dbReference type="ARBA" id="ARBA00023015"/>
    </source>
</evidence>
<protein>
    <recommendedName>
        <fullName evidence="8">RNA polymerase sigma factor 70 region 4 type 2 domain-containing protein</fullName>
    </recommendedName>
</protein>
<keyword evidence="7" id="KW-0812">Transmembrane</keyword>
<dbReference type="Proteomes" id="UP001428817">
    <property type="component" value="Unassembled WGS sequence"/>
</dbReference>
<feature type="compositionally biased region" description="Basic and acidic residues" evidence="6">
    <location>
        <begin position="301"/>
        <end position="322"/>
    </location>
</feature>
<feature type="region of interest" description="Disordered" evidence="6">
    <location>
        <begin position="237"/>
        <end position="465"/>
    </location>
</feature>
<feature type="compositionally biased region" description="Gly residues" evidence="6">
    <location>
        <begin position="440"/>
        <end position="453"/>
    </location>
</feature>
<keyword evidence="4" id="KW-0238">DNA-binding</keyword>
<keyword evidence="7" id="KW-0472">Membrane</keyword>
<feature type="compositionally biased region" description="Low complexity" evidence="6">
    <location>
        <begin position="365"/>
        <end position="379"/>
    </location>
</feature>
<evidence type="ECO:0000313" key="10">
    <source>
        <dbReference type="Proteomes" id="UP001428817"/>
    </source>
</evidence>
<dbReference type="InterPro" id="IPR013324">
    <property type="entry name" value="RNA_pol_sigma_r3/r4-like"/>
</dbReference>
<feature type="transmembrane region" description="Helical" evidence="7">
    <location>
        <begin position="213"/>
        <end position="234"/>
    </location>
</feature>
<dbReference type="InterPro" id="IPR013325">
    <property type="entry name" value="RNA_pol_sigma_r2"/>
</dbReference>
<feature type="compositionally biased region" description="Low complexity" evidence="6">
    <location>
        <begin position="388"/>
        <end position="401"/>
    </location>
</feature>
<gene>
    <name evidence="9" type="ORF">GCM10023321_51150</name>
</gene>
<feature type="compositionally biased region" description="Basic and acidic residues" evidence="6">
    <location>
        <begin position="454"/>
        <end position="465"/>
    </location>
</feature>
<dbReference type="PANTHER" id="PTHR43133:SF50">
    <property type="entry name" value="ECF RNA POLYMERASE SIGMA FACTOR SIGM"/>
    <property type="match status" value="1"/>
</dbReference>
<feature type="compositionally biased region" description="Gly residues" evidence="6">
    <location>
        <begin position="349"/>
        <end position="364"/>
    </location>
</feature>
<dbReference type="RefSeq" id="WP_185062236.1">
    <property type="nucleotide sequence ID" value="NZ_BAABJP010000030.1"/>
</dbReference>
<dbReference type="InterPro" id="IPR013249">
    <property type="entry name" value="RNA_pol_sigma70_r4_t2"/>
</dbReference>
<evidence type="ECO:0000256" key="4">
    <source>
        <dbReference type="ARBA" id="ARBA00023125"/>
    </source>
</evidence>
<evidence type="ECO:0000313" key="9">
    <source>
        <dbReference type="EMBL" id="GAA5163775.1"/>
    </source>
</evidence>